<dbReference type="PROSITE" id="PS51421">
    <property type="entry name" value="RAS"/>
    <property type="match status" value="1"/>
</dbReference>
<evidence type="ECO:0000313" key="6">
    <source>
        <dbReference type="Proteomes" id="UP000054886"/>
    </source>
</evidence>
<dbReference type="GO" id="GO:0003924">
    <property type="term" value="F:GTPase activity"/>
    <property type="evidence" value="ECO:0007669"/>
    <property type="project" value="EnsemblFungi"/>
</dbReference>
<gene>
    <name evidence="5" type="ORF">AO440_003247</name>
</gene>
<evidence type="ECO:0000256" key="1">
    <source>
        <dbReference type="ARBA" id="ARBA00022481"/>
    </source>
</evidence>
<dbReference type="InterPro" id="IPR001806">
    <property type="entry name" value="Small_GTPase"/>
</dbReference>
<accession>A0A0W0E6P0</accession>
<dbReference type="CDD" id="cd00157">
    <property type="entry name" value="Rho"/>
    <property type="match status" value="1"/>
</dbReference>
<keyword evidence="1" id="KW-0488">Methylation</keyword>
<feature type="compositionally biased region" description="Low complexity" evidence="4">
    <location>
        <begin position="332"/>
        <end position="346"/>
    </location>
</feature>
<dbReference type="SUPFAM" id="SSF52540">
    <property type="entry name" value="P-loop containing nucleoside triphosphate hydrolases"/>
    <property type="match status" value="1"/>
</dbReference>
<name>A0A0W0E6P0_CANGB</name>
<dbReference type="Pfam" id="PF00071">
    <property type="entry name" value="Ras"/>
    <property type="match status" value="2"/>
</dbReference>
<dbReference type="PROSITE" id="PS51420">
    <property type="entry name" value="RHO"/>
    <property type="match status" value="1"/>
</dbReference>
<dbReference type="SMART" id="SM00175">
    <property type="entry name" value="RAB"/>
    <property type="match status" value="1"/>
</dbReference>
<dbReference type="GO" id="GO:0005886">
    <property type="term" value="C:plasma membrane"/>
    <property type="evidence" value="ECO:0007669"/>
    <property type="project" value="EnsemblFungi"/>
</dbReference>
<dbReference type="SMART" id="SM00173">
    <property type="entry name" value="RAS"/>
    <property type="match status" value="1"/>
</dbReference>
<dbReference type="PhylomeDB" id="A0A0W0E6P0"/>
<feature type="compositionally biased region" description="Polar residues" evidence="4">
    <location>
        <begin position="295"/>
        <end position="310"/>
    </location>
</feature>
<dbReference type="InterPro" id="IPR027417">
    <property type="entry name" value="P-loop_NTPase"/>
</dbReference>
<feature type="region of interest" description="Disordered" evidence="4">
    <location>
        <begin position="276"/>
        <end position="384"/>
    </location>
</feature>
<evidence type="ECO:0000313" key="5">
    <source>
        <dbReference type="EMBL" id="KTB10173.1"/>
    </source>
</evidence>
<dbReference type="InterPro" id="IPR003578">
    <property type="entry name" value="Small_GTPase_Rho"/>
</dbReference>
<dbReference type="PROSITE" id="PS51419">
    <property type="entry name" value="RAB"/>
    <property type="match status" value="1"/>
</dbReference>
<feature type="compositionally biased region" description="Low complexity" evidence="4">
    <location>
        <begin position="95"/>
        <end position="109"/>
    </location>
</feature>
<dbReference type="NCBIfam" id="TIGR00231">
    <property type="entry name" value="small_GTP"/>
    <property type="match status" value="1"/>
</dbReference>
<dbReference type="SMART" id="SM00174">
    <property type="entry name" value="RHO"/>
    <property type="match status" value="1"/>
</dbReference>
<evidence type="ECO:0000256" key="2">
    <source>
        <dbReference type="ARBA" id="ARBA00022741"/>
    </source>
</evidence>
<dbReference type="AlphaFoldDB" id="A0A0W0E6P0"/>
<dbReference type="GO" id="GO:0034599">
    <property type="term" value="P:cellular response to oxidative stress"/>
    <property type="evidence" value="ECO:0007669"/>
    <property type="project" value="EnsemblFungi"/>
</dbReference>
<reference evidence="5 6" key="1">
    <citation type="submission" date="2015-10" db="EMBL/GenBank/DDBJ databases">
        <title>Draft genomes sequences of Candida glabrata isolates 1A, 1B, 2A, 2B, 3A and 3B.</title>
        <authorList>
            <person name="Haavelsrud O.E."/>
            <person name="Gaustad P."/>
        </authorList>
    </citation>
    <scope>NUCLEOTIDE SEQUENCE [LARGE SCALE GENOMIC DNA]</scope>
    <source>
        <strain evidence="5">910700640</strain>
    </source>
</reference>
<dbReference type="InterPro" id="IPR005225">
    <property type="entry name" value="Small_GTP-bd"/>
</dbReference>
<dbReference type="PRINTS" id="PR00449">
    <property type="entry name" value="RASTRNSFRMNG"/>
</dbReference>
<evidence type="ECO:0000256" key="3">
    <source>
        <dbReference type="ARBA" id="ARBA00023134"/>
    </source>
</evidence>
<evidence type="ECO:0000256" key="4">
    <source>
        <dbReference type="SAM" id="MobiDB-lite"/>
    </source>
</evidence>
<feature type="compositionally biased region" description="Basic residues" evidence="4">
    <location>
        <begin position="370"/>
        <end position="384"/>
    </location>
</feature>
<feature type="region of interest" description="Disordered" evidence="4">
    <location>
        <begin position="76"/>
        <end position="109"/>
    </location>
</feature>
<dbReference type="GO" id="GO:0006915">
    <property type="term" value="P:apoptotic process"/>
    <property type="evidence" value="ECO:0007669"/>
    <property type="project" value="EnsemblFungi"/>
</dbReference>
<sequence>MRSIKCVVIGDGAVGKTSLLISYTTNTFPTDYVPTVFDNYTTTLALAAPMPLSSHSTSTSSMTGSSSVLVDHNTPVFKQSNSSRRKPLTEGDTLSSSASSFSTGADSGSGALKRQIFKLNLWDTAGQEEYDRLRPLSYRQTDVFLICFSVSEPSSFRNVVDKWFPELKRVSGIESGDLYTNFKKYPILLVGTKSDLRDDENEIQKMRDQNLSFVSKEEIDKVVEDNGFMGYVECSAATQNNVRQVFEKAVHIVAFEPDKLQRAKCVDEARKMSIQEDSLVQEESPAAEPKKSAHPQKQSHPQSQLQSQISVPKPHKLSSVSEKPTHEKRKASPISPESSPSQETSIGKSSGSRSDMEKSKQSVKSEIRQTKKKLKKKSVKCVII</sequence>
<dbReference type="VEuPathDB" id="FungiDB:GW608_J11077"/>
<dbReference type="VEuPathDB" id="FungiDB:GVI51_J11055"/>
<dbReference type="Gene3D" id="3.40.50.300">
    <property type="entry name" value="P-loop containing nucleotide triphosphate hydrolases"/>
    <property type="match status" value="1"/>
</dbReference>
<dbReference type="VEuPathDB" id="FungiDB:GWK60_J11033"/>
<keyword evidence="2" id="KW-0547">Nucleotide-binding</keyword>
<dbReference type="GO" id="GO:0007264">
    <property type="term" value="P:small GTPase-mediated signal transduction"/>
    <property type="evidence" value="ECO:0007669"/>
    <property type="project" value="InterPro"/>
</dbReference>
<dbReference type="VEuPathDB" id="FungiDB:B1J91_J11242g"/>
<dbReference type="EMBL" id="LLZZ01000064">
    <property type="protein sequence ID" value="KTB10173.1"/>
    <property type="molecule type" value="Genomic_DNA"/>
</dbReference>
<organism evidence="5 6">
    <name type="scientific">Candida glabrata</name>
    <name type="common">Yeast</name>
    <name type="synonym">Torulopsis glabrata</name>
    <dbReference type="NCBI Taxonomy" id="5478"/>
    <lineage>
        <taxon>Eukaryota</taxon>
        <taxon>Fungi</taxon>
        <taxon>Dikarya</taxon>
        <taxon>Ascomycota</taxon>
        <taxon>Saccharomycotina</taxon>
        <taxon>Saccharomycetes</taxon>
        <taxon>Saccharomycetales</taxon>
        <taxon>Saccharomycetaceae</taxon>
        <taxon>Nakaseomyces</taxon>
    </lineage>
</organism>
<comment type="caution">
    <text evidence="5">The sequence shown here is derived from an EMBL/GenBank/DDBJ whole genome shotgun (WGS) entry which is preliminary data.</text>
</comment>
<dbReference type="VEuPathDB" id="FungiDB:CAGL0J11242g"/>
<dbReference type="GO" id="GO:0012505">
    <property type="term" value="C:endomembrane system"/>
    <property type="evidence" value="ECO:0007669"/>
    <property type="project" value="EnsemblFungi"/>
</dbReference>
<proteinExistence type="predicted"/>
<dbReference type="Proteomes" id="UP000054886">
    <property type="component" value="Unassembled WGS sequence"/>
</dbReference>
<protein>
    <submittedName>
        <fullName evidence="5">GTP-binding protein RHO5</fullName>
    </submittedName>
</protein>
<keyword evidence="3" id="KW-0342">GTP-binding</keyword>
<dbReference type="GO" id="GO:0005525">
    <property type="term" value="F:GTP binding"/>
    <property type="evidence" value="ECO:0007669"/>
    <property type="project" value="UniProtKB-KW"/>
</dbReference>
<dbReference type="GO" id="GO:0000329">
    <property type="term" value="C:fungal-type vacuole membrane"/>
    <property type="evidence" value="ECO:0007669"/>
    <property type="project" value="EnsemblFungi"/>
</dbReference>
<dbReference type="PANTHER" id="PTHR24072">
    <property type="entry name" value="RHO FAMILY GTPASE"/>
    <property type="match status" value="1"/>
</dbReference>
<feature type="compositionally biased region" description="Basic and acidic residues" evidence="4">
    <location>
        <begin position="354"/>
        <end position="369"/>
    </location>
</feature>